<dbReference type="EMBL" id="FOQC01000010">
    <property type="protein sequence ID" value="SFH70708.1"/>
    <property type="molecule type" value="Genomic_DNA"/>
</dbReference>
<evidence type="ECO:0000256" key="1">
    <source>
        <dbReference type="SAM" id="Coils"/>
    </source>
</evidence>
<comment type="caution">
    <text evidence="3">The sequence shown here is derived from an EMBL/GenBank/DDBJ whole genome shotgun (WGS) entry which is preliminary data.</text>
</comment>
<keyword evidence="1" id="KW-0175">Coiled coil</keyword>
<accession>A0AB38BH18</accession>
<dbReference type="EMBL" id="FJMZ01000003">
    <property type="protein sequence ID" value="CZQ83658.1"/>
    <property type="molecule type" value="Genomic_DNA"/>
</dbReference>
<dbReference type="RefSeq" id="WP_086988144.1">
    <property type="nucleotide sequence ID" value="NZ_FJMZ01000003.1"/>
</dbReference>
<sequence length="264" mass="30637">MKKRHRKKALDKLLAKAEREMAEDASRLAQINDDGSINRLAEVLARRTNAFGQTEMIIRMDASIPEYLFDRLVDANGDLFGEFRLFDSRVITAKQRKYINALCRDIKEYTGDESIDQVREDRKREFMELHQVPYFSTSELQVNCSVEVASKFISYIVDFCLDNDIGLAESPLNYVDDIKHYLIKCLWTRKCALCGKKGQVHHVDAIGAGRNRKKIDHTKHHLMCLCIGCHEESHKIGQQTFMRKHHVVGVIMNQEQYEKLNYRG</sequence>
<keyword evidence="4" id="KW-1185">Reference proteome</keyword>
<evidence type="ECO:0000313" key="3">
    <source>
        <dbReference type="EMBL" id="SFH70708.1"/>
    </source>
</evidence>
<dbReference type="Proteomes" id="UP000195947">
    <property type="component" value="Unassembled WGS sequence"/>
</dbReference>
<gene>
    <name evidence="3" type="ORF">SAMN04488507_101043</name>
    <name evidence="2" type="ORF">TFLO_416</name>
</gene>
<proteinExistence type="predicted"/>
<name>A0AB38BH18_9LACT</name>
<evidence type="ECO:0000313" key="2">
    <source>
        <dbReference type="EMBL" id="CZQ83658.1"/>
    </source>
</evidence>
<dbReference type="InterPro" id="IPR041242">
    <property type="entry name" value="HNHc_6"/>
</dbReference>
<dbReference type="AlphaFoldDB" id="A0AB38BH18"/>
<dbReference type="Proteomes" id="UP000199686">
    <property type="component" value="Unassembled WGS sequence"/>
</dbReference>
<feature type="coiled-coil region" evidence="1">
    <location>
        <begin position="7"/>
        <end position="34"/>
    </location>
</feature>
<reference evidence="3 5" key="2">
    <citation type="submission" date="2016-10" db="EMBL/GenBank/DDBJ databases">
        <authorList>
            <person name="Varghese N."/>
            <person name="Submissions S."/>
        </authorList>
    </citation>
    <scope>NUCLEOTIDE SEQUENCE [LARGE SCALE GENOMIC DNA]</scope>
    <source>
        <strain evidence="3 5">DSM 2094</strain>
    </source>
</reference>
<protein>
    <submittedName>
        <fullName evidence="3">HNHc nuclease</fullName>
    </submittedName>
</protein>
<organism evidence="3 5">
    <name type="scientific">Trichococcus flocculiformis</name>
    <dbReference type="NCBI Taxonomy" id="82803"/>
    <lineage>
        <taxon>Bacteria</taxon>
        <taxon>Bacillati</taxon>
        <taxon>Bacillota</taxon>
        <taxon>Bacilli</taxon>
        <taxon>Lactobacillales</taxon>
        <taxon>Carnobacteriaceae</taxon>
        <taxon>Trichococcus</taxon>
    </lineage>
</organism>
<reference evidence="2 4" key="1">
    <citation type="submission" date="2016-02" db="EMBL/GenBank/DDBJ databases">
        <authorList>
            <person name="Strepis N."/>
        </authorList>
    </citation>
    <scope>NUCLEOTIDE SEQUENCE [LARGE SCALE GENOMIC DNA]</scope>
    <source>
        <strain evidence="2">Trichococcus flocculiformis</strain>
    </source>
</reference>
<evidence type="ECO:0000313" key="4">
    <source>
        <dbReference type="Proteomes" id="UP000195947"/>
    </source>
</evidence>
<dbReference type="Pfam" id="PF16784">
    <property type="entry name" value="HNHc_6"/>
    <property type="match status" value="1"/>
</dbReference>
<evidence type="ECO:0000313" key="5">
    <source>
        <dbReference type="Proteomes" id="UP000199686"/>
    </source>
</evidence>